<evidence type="ECO:0008006" key="9">
    <source>
        <dbReference type="Google" id="ProtNLM"/>
    </source>
</evidence>
<dbReference type="GO" id="GO:0031464">
    <property type="term" value="C:Cul4A-RING E3 ubiquitin ligase complex"/>
    <property type="evidence" value="ECO:0007669"/>
    <property type="project" value="TreeGrafter"/>
</dbReference>
<feature type="transmembrane region" description="Helical" evidence="5">
    <location>
        <begin position="315"/>
        <end position="334"/>
    </location>
</feature>
<dbReference type="Pfam" id="PF01925">
    <property type="entry name" value="TauE"/>
    <property type="match status" value="1"/>
</dbReference>
<dbReference type="PANTHER" id="PTHR14255:SF3">
    <property type="entry name" value="SULFITE EXPORTER TAUE_SAFE FAMILY PROTEIN 5-RELATED"/>
    <property type="match status" value="1"/>
</dbReference>
<dbReference type="AlphaFoldDB" id="A0A6G0WP33"/>
<feature type="signal peptide" evidence="6">
    <location>
        <begin position="1"/>
        <end position="19"/>
    </location>
</feature>
<accession>A0A6G0WP33</accession>
<proteinExistence type="predicted"/>
<dbReference type="GO" id="GO:0016020">
    <property type="term" value="C:membrane"/>
    <property type="evidence" value="ECO:0007669"/>
    <property type="project" value="UniProtKB-SubCell"/>
</dbReference>
<feature type="transmembrane region" description="Helical" evidence="5">
    <location>
        <begin position="439"/>
        <end position="461"/>
    </location>
</feature>
<feature type="transmembrane region" description="Helical" evidence="5">
    <location>
        <begin position="193"/>
        <end position="213"/>
    </location>
</feature>
<organism evidence="7 8">
    <name type="scientific">Aphanomyces euteiches</name>
    <dbReference type="NCBI Taxonomy" id="100861"/>
    <lineage>
        <taxon>Eukaryota</taxon>
        <taxon>Sar</taxon>
        <taxon>Stramenopiles</taxon>
        <taxon>Oomycota</taxon>
        <taxon>Saprolegniomycetes</taxon>
        <taxon>Saprolegniales</taxon>
        <taxon>Verrucalvaceae</taxon>
        <taxon>Aphanomyces</taxon>
    </lineage>
</organism>
<evidence type="ECO:0000256" key="5">
    <source>
        <dbReference type="SAM" id="Phobius"/>
    </source>
</evidence>
<keyword evidence="4 5" id="KW-0472">Membrane</keyword>
<protein>
    <recommendedName>
        <fullName evidence="9">Membrane transporter protein</fullName>
    </recommendedName>
</protein>
<feature type="transmembrane region" description="Helical" evidence="5">
    <location>
        <begin position="467"/>
        <end position="488"/>
    </location>
</feature>
<reference evidence="7 8" key="1">
    <citation type="submission" date="2019-07" db="EMBL/GenBank/DDBJ databases">
        <title>Genomics analysis of Aphanomyces spp. identifies a new class of oomycete effector associated with host adaptation.</title>
        <authorList>
            <person name="Gaulin E."/>
        </authorList>
    </citation>
    <scope>NUCLEOTIDE SEQUENCE [LARGE SCALE GENOMIC DNA]</scope>
    <source>
        <strain evidence="7 8">ATCC 201684</strain>
    </source>
</reference>
<dbReference type="GO" id="GO:0016567">
    <property type="term" value="P:protein ubiquitination"/>
    <property type="evidence" value="ECO:0007669"/>
    <property type="project" value="TreeGrafter"/>
</dbReference>
<comment type="subcellular location">
    <subcellularLocation>
        <location evidence="1">Membrane</location>
        <topology evidence="1">Multi-pass membrane protein</topology>
    </subcellularLocation>
</comment>
<evidence type="ECO:0000256" key="1">
    <source>
        <dbReference type="ARBA" id="ARBA00004141"/>
    </source>
</evidence>
<keyword evidence="8" id="KW-1185">Reference proteome</keyword>
<feature type="chain" id="PRO_5026349034" description="Membrane transporter protein" evidence="6">
    <location>
        <begin position="20"/>
        <end position="513"/>
    </location>
</feature>
<evidence type="ECO:0000256" key="4">
    <source>
        <dbReference type="ARBA" id="ARBA00023136"/>
    </source>
</evidence>
<dbReference type="PANTHER" id="PTHR14255">
    <property type="entry name" value="CEREBLON"/>
    <property type="match status" value="1"/>
</dbReference>
<dbReference type="EMBL" id="VJMJ01000169">
    <property type="protein sequence ID" value="KAF0729094.1"/>
    <property type="molecule type" value="Genomic_DNA"/>
</dbReference>
<evidence type="ECO:0000256" key="6">
    <source>
        <dbReference type="SAM" id="SignalP"/>
    </source>
</evidence>
<sequence>MGLRVIFAAFLGCLVVVHGMSKRSNVGDGCRVRSDCGALPSLACLHGDCNYCLVDADCADYSSDTSKRCVQRGETTQCMTKGVFAPFSIRDAFTAWLAVVLTALSAACGLASTAGFLVPVYVLVLDLTPHFAVPLSEATRFGMALAASWRHRDEKHPYASHRPLIDFALAGMMTPATLIGTIFGVLGNLILPSWIILVLLMIFLVAVAHTTIVKASKLQYRGALLSHKDKMDRVTPASNATTELEDFDEYGRLAIDRDSGPMLRQLALEESDPWPFRAYICPLVLAVGVAVIQALLRGGNGTPSLVGVVCNSKLFWGLLAPPVVLIALMTIAMARKLQWRTVVHESNGARGGYIPGDVHWNYLIARVVFPVHCFFAGVATSLVGLGGGLIHENIMLEYGTLPDIQTATSAFMLVFISAANMLQYALAGQFPGEIQYDFMWWYVLLGFVGGMLGTTILQRWIERSGRLAHILYIVAGMSILQAIAMGLSTLESVLQDDRGVTLGFSSLCGPTHW</sequence>
<feature type="transmembrane region" description="Helical" evidence="5">
    <location>
        <begin position="164"/>
        <end position="187"/>
    </location>
</feature>
<keyword evidence="3 5" id="KW-1133">Transmembrane helix</keyword>
<gene>
    <name evidence="7" type="ORF">Ae201684_013230</name>
</gene>
<name>A0A6G0WP33_9STRA</name>
<dbReference type="VEuPathDB" id="FungiDB:AeMF1_012246"/>
<dbReference type="InterPro" id="IPR002781">
    <property type="entry name" value="TM_pro_TauE-like"/>
</dbReference>
<feature type="transmembrane region" description="Helical" evidence="5">
    <location>
        <begin position="410"/>
        <end position="427"/>
    </location>
</feature>
<feature type="transmembrane region" description="Helical" evidence="5">
    <location>
        <begin position="95"/>
        <end position="124"/>
    </location>
</feature>
<evidence type="ECO:0000256" key="2">
    <source>
        <dbReference type="ARBA" id="ARBA00022692"/>
    </source>
</evidence>
<keyword evidence="6" id="KW-0732">Signal</keyword>
<evidence type="ECO:0000313" key="7">
    <source>
        <dbReference type="EMBL" id="KAF0729094.1"/>
    </source>
</evidence>
<dbReference type="Proteomes" id="UP000481153">
    <property type="component" value="Unassembled WGS sequence"/>
</dbReference>
<keyword evidence="2 5" id="KW-0812">Transmembrane</keyword>
<evidence type="ECO:0000313" key="8">
    <source>
        <dbReference type="Proteomes" id="UP000481153"/>
    </source>
</evidence>
<evidence type="ECO:0000256" key="3">
    <source>
        <dbReference type="ARBA" id="ARBA00022989"/>
    </source>
</evidence>
<feature type="transmembrane region" description="Helical" evidence="5">
    <location>
        <begin position="367"/>
        <end position="390"/>
    </location>
</feature>
<comment type="caution">
    <text evidence="7">The sequence shown here is derived from an EMBL/GenBank/DDBJ whole genome shotgun (WGS) entry which is preliminary data.</text>
</comment>
<feature type="transmembrane region" description="Helical" evidence="5">
    <location>
        <begin position="274"/>
        <end position="295"/>
    </location>
</feature>